<keyword evidence="1" id="KW-1133">Transmembrane helix</keyword>
<organism evidence="2 5">
    <name type="scientific">Erysipelothrix amsterdamensis</name>
    <dbReference type="NCBI Taxonomy" id="2929157"/>
    <lineage>
        <taxon>Bacteria</taxon>
        <taxon>Bacillati</taxon>
        <taxon>Bacillota</taxon>
        <taxon>Erysipelotrichia</taxon>
        <taxon>Erysipelotrichales</taxon>
        <taxon>Erysipelotrichaceae</taxon>
        <taxon>Erysipelothrix</taxon>
    </lineage>
</organism>
<accession>A0AAU9VH75</accession>
<dbReference type="PANTHER" id="PTHR40078:SF1">
    <property type="entry name" value="INTEGRAL MEMBRANE PROTEIN"/>
    <property type="match status" value="1"/>
</dbReference>
<dbReference type="GeneID" id="41397026"/>
<dbReference type="Pfam" id="PF19700">
    <property type="entry name" value="DUF6198"/>
    <property type="match status" value="1"/>
</dbReference>
<keyword evidence="1" id="KW-0812">Transmembrane</keyword>
<sequence>MKHKKLPIRILIAAIGLMISGIGVGIFIFSQLGVDPASVFQLGLAKQLGIRYGDASALMNLVILTIVFIIDRKFINISSFLAIFLIGYTADFTNTILMGILPSDFSVGIRMVLMIIGCGIMASGIPIYIRANLGVGAVDLISEIISDKSGVAYRMVRIIGDLTLVIVGYFLGGTAGVGTIVAVVMTGPIVQFLRPHTNKMVDRIIGEYDE</sequence>
<feature type="transmembrane region" description="Helical" evidence="1">
    <location>
        <begin position="7"/>
        <end position="29"/>
    </location>
</feature>
<feature type="transmembrane region" description="Helical" evidence="1">
    <location>
        <begin position="107"/>
        <end position="129"/>
    </location>
</feature>
<feature type="transmembrane region" description="Helical" evidence="1">
    <location>
        <begin position="49"/>
        <end position="70"/>
    </location>
</feature>
<gene>
    <name evidence="2" type="ORF">ERYAMS2_00044</name>
    <name evidence="3" type="ORF">ERYAMS_01602</name>
</gene>
<evidence type="ECO:0000313" key="4">
    <source>
        <dbReference type="Proteomes" id="UP001154095"/>
    </source>
</evidence>
<evidence type="ECO:0000313" key="3">
    <source>
        <dbReference type="EMBL" id="CAH2763712.1"/>
    </source>
</evidence>
<dbReference type="InterPro" id="IPR038750">
    <property type="entry name" value="YczE/YyaS-like"/>
</dbReference>
<dbReference type="EMBL" id="OW659477">
    <property type="protein sequence ID" value="CAH2760421.1"/>
    <property type="molecule type" value="Genomic_DNA"/>
</dbReference>
<dbReference type="Proteomes" id="UP001154095">
    <property type="component" value="Chromosome"/>
</dbReference>
<evidence type="ECO:0000256" key="1">
    <source>
        <dbReference type="SAM" id="Phobius"/>
    </source>
</evidence>
<name>A0AAU9VH75_9FIRM</name>
<protein>
    <submittedName>
        <fullName evidence="2">Membrane protein</fullName>
    </submittedName>
</protein>
<dbReference type="PANTHER" id="PTHR40078">
    <property type="entry name" value="INTEGRAL MEMBRANE PROTEIN-RELATED"/>
    <property type="match status" value="1"/>
</dbReference>
<dbReference type="EMBL" id="OW659496">
    <property type="protein sequence ID" value="CAH2763712.1"/>
    <property type="molecule type" value="Genomic_DNA"/>
</dbReference>
<dbReference type="AlphaFoldDB" id="A0AAU9VH75"/>
<evidence type="ECO:0000313" key="2">
    <source>
        <dbReference type="EMBL" id="CAH2760421.1"/>
    </source>
</evidence>
<dbReference type="Proteomes" id="UP001154111">
    <property type="component" value="Chromosome"/>
</dbReference>
<reference evidence="2" key="1">
    <citation type="submission" date="2022-04" db="EMBL/GenBank/DDBJ databases">
        <authorList>
            <person name="Forde T."/>
        </authorList>
    </citation>
    <scope>NUCLEOTIDE SEQUENCE</scope>
    <source>
        <strain evidence="2">A18Y016a</strain>
        <strain evidence="3">A18Y020d</strain>
    </source>
</reference>
<feature type="transmembrane region" description="Helical" evidence="1">
    <location>
        <begin position="77"/>
        <end position="101"/>
    </location>
</feature>
<evidence type="ECO:0000313" key="5">
    <source>
        <dbReference type="Proteomes" id="UP001154111"/>
    </source>
</evidence>
<dbReference type="RefSeq" id="WP_013853361.1">
    <property type="nucleotide sequence ID" value="NZ_OW659477.1"/>
</dbReference>
<keyword evidence="1" id="KW-0472">Membrane</keyword>
<keyword evidence="4" id="KW-1185">Reference proteome</keyword>
<proteinExistence type="predicted"/>